<dbReference type="Proteomes" id="UP000237846">
    <property type="component" value="Unassembled WGS sequence"/>
</dbReference>
<accession>A0A2T0Q8D1</accession>
<feature type="region of interest" description="Disordered" evidence="1">
    <location>
        <begin position="250"/>
        <end position="269"/>
    </location>
</feature>
<reference evidence="3 4" key="1">
    <citation type="submission" date="2018-03" db="EMBL/GenBank/DDBJ databases">
        <title>Genomic Encyclopedia of Archaeal and Bacterial Type Strains, Phase II (KMG-II): from individual species to whole genera.</title>
        <authorList>
            <person name="Goeker M."/>
        </authorList>
    </citation>
    <scope>NUCLEOTIDE SEQUENCE [LARGE SCALE GENOMIC DNA]</scope>
    <source>
        <strain evidence="3 4">DSM 45601</strain>
    </source>
</reference>
<evidence type="ECO:0000256" key="1">
    <source>
        <dbReference type="SAM" id="MobiDB-lite"/>
    </source>
</evidence>
<comment type="caution">
    <text evidence="3">The sequence shown here is derived from an EMBL/GenBank/DDBJ whole genome shotgun (WGS) entry which is preliminary data.</text>
</comment>
<evidence type="ECO:0000313" key="4">
    <source>
        <dbReference type="Proteomes" id="UP000237846"/>
    </source>
</evidence>
<evidence type="ECO:0000259" key="2">
    <source>
        <dbReference type="Pfam" id="PF18096"/>
    </source>
</evidence>
<protein>
    <recommendedName>
        <fullName evidence="2">THUMP-like domain-containing protein</fullName>
    </recommendedName>
</protein>
<dbReference type="InterPro" id="IPR029063">
    <property type="entry name" value="SAM-dependent_MTases_sf"/>
</dbReference>
<dbReference type="EMBL" id="PVZC01000003">
    <property type="protein sequence ID" value="PRY00032.1"/>
    <property type="molecule type" value="Genomic_DNA"/>
</dbReference>
<dbReference type="Pfam" id="PF18096">
    <property type="entry name" value="Thump_like"/>
    <property type="match status" value="1"/>
</dbReference>
<dbReference type="InterPro" id="IPR041497">
    <property type="entry name" value="Thump-like"/>
</dbReference>
<keyword evidence="4" id="KW-1185">Reference proteome</keyword>
<proteinExistence type="predicted"/>
<gene>
    <name evidence="3" type="ORF">CLV72_103642</name>
</gene>
<name>A0A2T0Q8D1_9ACTN</name>
<dbReference type="RefSeq" id="WP_106245232.1">
    <property type="nucleotide sequence ID" value="NZ_PVZC01000003.1"/>
</dbReference>
<organism evidence="3 4">
    <name type="scientific">Allonocardiopsis opalescens</name>
    <dbReference type="NCBI Taxonomy" id="1144618"/>
    <lineage>
        <taxon>Bacteria</taxon>
        <taxon>Bacillati</taxon>
        <taxon>Actinomycetota</taxon>
        <taxon>Actinomycetes</taxon>
        <taxon>Streptosporangiales</taxon>
        <taxon>Allonocardiopsis</taxon>
    </lineage>
</organism>
<evidence type="ECO:0000313" key="3">
    <source>
        <dbReference type="EMBL" id="PRY00032.1"/>
    </source>
</evidence>
<dbReference type="SUPFAM" id="SSF53335">
    <property type="entry name" value="S-adenosyl-L-methionine-dependent methyltransferases"/>
    <property type="match status" value="1"/>
</dbReference>
<feature type="domain" description="THUMP-like" evidence="2">
    <location>
        <begin position="340"/>
        <end position="411"/>
    </location>
</feature>
<sequence>MDIDAFRTLLTSEGQRVLGRVDPAEDALRATVRLRREHSAELVAAVLVQGRLRARARAKFGTDADRMYFTPAGLEQSTRGLVARHRAARFAAVDGPVADLCCGIGADMLALAAAGRTVEGVELDPLTAEVAAANADALGLADRARVRTGDATGSGAARGRAAVFCDPARRDDSGRVFDPRNFSPTLKEAVRLARSAPAGALKLAPGLPHEMIPGDVSAEWISVGGEVKEVALWFGALADGVRRRATVFPSERGAPAAEEDGGDPAALTTAAPPRGATITEEPGLGEAPVAGEVGGYLYDPDGAVVRSHLVAELARRLGGALLDPRIAYITGDEPVPTPFARAYQVIEAVPFSLKRLRDALRRHDVGKVTITKRGSAVDVDQLHKYLKLSGGKTAVVALTRIGERPFALLCRTVHAPLPSA</sequence>
<dbReference type="AlphaFoldDB" id="A0A2T0Q8D1"/>
<dbReference type="OrthoDB" id="9810570at2"/>
<dbReference type="Gene3D" id="3.40.50.150">
    <property type="entry name" value="Vaccinia Virus protein VP39"/>
    <property type="match status" value="1"/>
</dbReference>